<comment type="caution">
    <text evidence="12">The sequence shown here is derived from an EMBL/GenBank/DDBJ whole genome shotgun (WGS) entry which is preliminary data.</text>
</comment>
<dbReference type="Pfam" id="PF16690">
    <property type="entry name" value="MMACHC"/>
    <property type="match status" value="1"/>
</dbReference>
<comment type="cofactor">
    <cofactor evidence="2">
        <name>FAD</name>
        <dbReference type="ChEBI" id="CHEBI:57692"/>
    </cofactor>
</comment>
<dbReference type="InterPro" id="IPR032037">
    <property type="entry name" value="MMACHC"/>
</dbReference>
<comment type="similarity">
    <text evidence="4">Belongs to the MMACHC family.</text>
</comment>
<keyword evidence="7" id="KW-0288">FMN</keyword>
<protein>
    <recommendedName>
        <fullName evidence="11">Cyanocobalamin reductase (cyanide-eliminating)</fullName>
    </recommendedName>
</protein>
<evidence type="ECO:0000256" key="5">
    <source>
        <dbReference type="ARBA" id="ARBA00022490"/>
    </source>
</evidence>
<evidence type="ECO:0000256" key="4">
    <source>
        <dbReference type="ARBA" id="ARBA00007762"/>
    </source>
</evidence>
<sequence>MTIKLMKSSVEHVISSLSSSLMKYGLDLVLPFSVTKYNSLAIEHNFQPLPLPSKENSLGLLIGNTKYLWPYFIDYLSEKTEDFWEHKDNPLDDYIANYLQIAVERSLGEKKTEIRFSHVHTGDNFIAIQHAGRLAGLQYDPDLGFCLHPTYGPWIGLRGVVIVGDVESLTADSCSPEQISMIPSETLRKLELEMTTLRAQWKQDSQWTWEKYWTQWVSLRDRVGEACSTQQWRYCDEQIRYHYLKDLSALKVAVENSRNIADSKN</sequence>
<evidence type="ECO:0000256" key="10">
    <source>
        <dbReference type="ARBA" id="ARBA00023002"/>
    </source>
</evidence>
<comment type="subcellular location">
    <subcellularLocation>
        <location evidence="3">Cytoplasm</location>
    </subcellularLocation>
</comment>
<evidence type="ECO:0000256" key="2">
    <source>
        <dbReference type="ARBA" id="ARBA00001974"/>
    </source>
</evidence>
<reference evidence="12 13" key="1">
    <citation type="submission" date="2023-04" db="EMBL/GenBank/DDBJ databases">
        <title>Genome of Basidiobolus ranarum AG-B5.</title>
        <authorList>
            <person name="Stajich J.E."/>
            <person name="Carter-House D."/>
            <person name="Gryganskyi A."/>
        </authorList>
    </citation>
    <scope>NUCLEOTIDE SEQUENCE [LARGE SCALE GENOMIC DNA]</scope>
    <source>
        <strain evidence="12 13">AG-B5</strain>
    </source>
</reference>
<keyword evidence="6" id="KW-0285">Flavoprotein</keyword>
<proteinExistence type="inferred from homology"/>
<evidence type="ECO:0000256" key="9">
    <source>
        <dbReference type="ARBA" id="ARBA00022857"/>
    </source>
</evidence>
<keyword evidence="10" id="KW-0560">Oxidoreductase</keyword>
<evidence type="ECO:0000256" key="6">
    <source>
        <dbReference type="ARBA" id="ARBA00022630"/>
    </source>
</evidence>
<evidence type="ECO:0000256" key="11">
    <source>
        <dbReference type="ARBA" id="ARBA00031313"/>
    </source>
</evidence>
<dbReference type="EMBL" id="JASJQH010007046">
    <property type="protein sequence ID" value="KAK9719512.1"/>
    <property type="molecule type" value="Genomic_DNA"/>
</dbReference>
<keyword evidence="9" id="KW-0521">NADP</keyword>
<evidence type="ECO:0000256" key="3">
    <source>
        <dbReference type="ARBA" id="ARBA00004496"/>
    </source>
</evidence>
<dbReference type="PANTHER" id="PTHR31457">
    <property type="entry name" value="METHYLMALONIC ACIDURIA AND HOMOCYSTINURIA TYPE C PROTEIN"/>
    <property type="match status" value="1"/>
</dbReference>
<comment type="cofactor">
    <cofactor evidence="1">
        <name>FMN</name>
        <dbReference type="ChEBI" id="CHEBI:58210"/>
    </cofactor>
</comment>
<keyword evidence="13" id="KW-1185">Reference proteome</keyword>
<evidence type="ECO:0000256" key="8">
    <source>
        <dbReference type="ARBA" id="ARBA00022827"/>
    </source>
</evidence>
<organism evidence="12 13">
    <name type="scientific">Basidiobolus ranarum</name>
    <dbReference type="NCBI Taxonomy" id="34480"/>
    <lineage>
        <taxon>Eukaryota</taxon>
        <taxon>Fungi</taxon>
        <taxon>Fungi incertae sedis</taxon>
        <taxon>Zoopagomycota</taxon>
        <taxon>Entomophthoromycotina</taxon>
        <taxon>Basidiobolomycetes</taxon>
        <taxon>Basidiobolales</taxon>
        <taxon>Basidiobolaceae</taxon>
        <taxon>Basidiobolus</taxon>
    </lineage>
</organism>
<dbReference type="PANTHER" id="PTHR31457:SF2">
    <property type="entry name" value="CYANOCOBALAMIN REDUCTASE _ ALKYLCOBALAMIN DEALKYLASE"/>
    <property type="match status" value="1"/>
</dbReference>
<accession>A0ABR2W451</accession>
<evidence type="ECO:0000256" key="7">
    <source>
        <dbReference type="ARBA" id="ARBA00022643"/>
    </source>
</evidence>
<name>A0ABR2W451_9FUNG</name>
<evidence type="ECO:0000313" key="12">
    <source>
        <dbReference type="EMBL" id="KAK9719512.1"/>
    </source>
</evidence>
<gene>
    <name evidence="12" type="ORF">K7432_004757</name>
</gene>
<evidence type="ECO:0000313" key="13">
    <source>
        <dbReference type="Proteomes" id="UP001479436"/>
    </source>
</evidence>
<keyword evidence="5" id="KW-0963">Cytoplasm</keyword>
<keyword evidence="8" id="KW-0274">FAD</keyword>
<evidence type="ECO:0000256" key="1">
    <source>
        <dbReference type="ARBA" id="ARBA00001917"/>
    </source>
</evidence>
<dbReference type="Proteomes" id="UP001479436">
    <property type="component" value="Unassembled WGS sequence"/>
</dbReference>